<organism evidence="2 3">
    <name type="scientific">Candidatus Choladousia intestinavium</name>
    <dbReference type="NCBI Taxonomy" id="2840727"/>
    <lineage>
        <taxon>Bacteria</taxon>
        <taxon>Bacillati</taxon>
        <taxon>Bacillota</taxon>
        <taxon>Clostridia</taxon>
        <taxon>Lachnospirales</taxon>
        <taxon>Lachnospiraceae</taxon>
        <taxon>Lachnospiraceae incertae sedis</taxon>
        <taxon>Candidatus Choladousia</taxon>
    </lineage>
</organism>
<dbReference type="PANTHER" id="PTHR33221:SF5">
    <property type="entry name" value="HTH-TYPE TRANSCRIPTIONAL REGULATOR ISCR"/>
    <property type="match status" value="1"/>
</dbReference>
<proteinExistence type="predicted"/>
<evidence type="ECO:0000313" key="3">
    <source>
        <dbReference type="Proteomes" id="UP000886757"/>
    </source>
</evidence>
<keyword evidence="1" id="KW-0238">DNA-binding</keyword>
<reference evidence="2" key="2">
    <citation type="journal article" date="2021" name="PeerJ">
        <title>Extensive microbial diversity within the chicken gut microbiome revealed by metagenomics and culture.</title>
        <authorList>
            <person name="Gilroy R."/>
            <person name="Ravi A."/>
            <person name="Getino M."/>
            <person name="Pursley I."/>
            <person name="Horton D.L."/>
            <person name="Alikhan N.F."/>
            <person name="Baker D."/>
            <person name="Gharbi K."/>
            <person name="Hall N."/>
            <person name="Watson M."/>
            <person name="Adriaenssens E.M."/>
            <person name="Foster-Nyarko E."/>
            <person name="Jarju S."/>
            <person name="Secka A."/>
            <person name="Antonio M."/>
            <person name="Oren A."/>
            <person name="Chaudhuri R.R."/>
            <person name="La Ragione R."/>
            <person name="Hildebrand F."/>
            <person name="Pallen M.J."/>
        </authorList>
    </citation>
    <scope>NUCLEOTIDE SEQUENCE</scope>
    <source>
        <strain evidence="2">ChiSjej4B22-8148</strain>
    </source>
</reference>
<evidence type="ECO:0000313" key="2">
    <source>
        <dbReference type="EMBL" id="HIR14312.1"/>
    </source>
</evidence>
<dbReference type="Gene3D" id="1.10.10.10">
    <property type="entry name" value="Winged helix-like DNA-binding domain superfamily/Winged helix DNA-binding domain"/>
    <property type="match status" value="1"/>
</dbReference>
<name>A0A9D1ADM1_9FIRM</name>
<dbReference type="Proteomes" id="UP000886757">
    <property type="component" value="Unassembled WGS sequence"/>
</dbReference>
<dbReference type="GO" id="GO:0005829">
    <property type="term" value="C:cytosol"/>
    <property type="evidence" value="ECO:0007669"/>
    <property type="project" value="TreeGrafter"/>
</dbReference>
<dbReference type="InterPro" id="IPR036390">
    <property type="entry name" value="WH_DNA-bd_sf"/>
</dbReference>
<evidence type="ECO:0000256" key="1">
    <source>
        <dbReference type="ARBA" id="ARBA00023125"/>
    </source>
</evidence>
<dbReference type="PANTHER" id="PTHR33221">
    <property type="entry name" value="WINGED HELIX-TURN-HELIX TRANSCRIPTIONAL REGULATOR, RRF2 FAMILY"/>
    <property type="match status" value="1"/>
</dbReference>
<protein>
    <submittedName>
        <fullName evidence="2">Rrf2 family transcriptional regulator</fullName>
    </submittedName>
</protein>
<dbReference type="GO" id="GO:0003677">
    <property type="term" value="F:DNA binding"/>
    <property type="evidence" value="ECO:0007669"/>
    <property type="project" value="UniProtKB-KW"/>
</dbReference>
<gene>
    <name evidence="2" type="ORF">IAB31_10375</name>
</gene>
<dbReference type="InterPro" id="IPR036388">
    <property type="entry name" value="WH-like_DNA-bd_sf"/>
</dbReference>
<dbReference type="NCBIfam" id="TIGR00738">
    <property type="entry name" value="rrf2_super"/>
    <property type="match status" value="1"/>
</dbReference>
<accession>A0A9D1ADM1</accession>
<dbReference type="AlphaFoldDB" id="A0A9D1ADM1"/>
<reference evidence="2" key="1">
    <citation type="submission" date="2020-10" db="EMBL/GenBank/DDBJ databases">
        <authorList>
            <person name="Gilroy R."/>
        </authorList>
    </citation>
    <scope>NUCLEOTIDE SEQUENCE</scope>
    <source>
        <strain evidence="2">ChiSjej4B22-8148</strain>
    </source>
</reference>
<dbReference type="InterPro" id="IPR000944">
    <property type="entry name" value="Tscrpt_reg_Rrf2"/>
</dbReference>
<comment type="caution">
    <text evidence="2">The sequence shown here is derived from an EMBL/GenBank/DDBJ whole genome shotgun (WGS) entry which is preliminary data.</text>
</comment>
<dbReference type="GO" id="GO:0003700">
    <property type="term" value="F:DNA-binding transcription factor activity"/>
    <property type="evidence" value="ECO:0007669"/>
    <property type="project" value="TreeGrafter"/>
</dbReference>
<sequence length="173" mass="19127">MKLSTKGRYGLRALIDLAQHCGDEAVSISSIAARQRISEGYLEQLVAKLKKAELVTSTRGALGGYRLARPAQEISVGDILRALEGDLRAVECPGEEGGCQEADLCVTKYVWQRINDSIARTVDEIRLDQLVEESREALRRREALSDYSGEKVCMAEKKGNKRRKQEDGSADIS</sequence>
<dbReference type="PROSITE" id="PS51197">
    <property type="entry name" value="HTH_RRF2_2"/>
    <property type="match status" value="1"/>
</dbReference>
<dbReference type="Pfam" id="PF02082">
    <property type="entry name" value="Rrf2"/>
    <property type="match status" value="1"/>
</dbReference>
<dbReference type="EMBL" id="DVGK01000116">
    <property type="protein sequence ID" value="HIR14312.1"/>
    <property type="molecule type" value="Genomic_DNA"/>
</dbReference>
<dbReference type="SUPFAM" id="SSF46785">
    <property type="entry name" value="Winged helix' DNA-binding domain"/>
    <property type="match status" value="1"/>
</dbReference>